<evidence type="ECO:0000256" key="13">
    <source>
        <dbReference type="ARBA" id="ARBA00048258"/>
    </source>
</evidence>
<dbReference type="InterPro" id="IPR004821">
    <property type="entry name" value="Cyt_trans-like"/>
</dbReference>
<dbReference type="Gene3D" id="3.40.50.620">
    <property type="entry name" value="HUPs"/>
    <property type="match status" value="1"/>
</dbReference>
<dbReference type="InterPro" id="IPR003721">
    <property type="entry name" value="Pantoate_ligase"/>
</dbReference>
<evidence type="ECO:0000256" key="10">
    <source>
        <dbReference type="ARBA" id="ARBA00022840"/>
    </source>
</evidence>
<comment type="function">
    <text evidence="14">Catalyzes the condensation of pantoate with beta-alanine in an ATP-dependent reaction via a pantoyl-adenylate intermediate.</text>
</comment>
<evidence type="ECO:0000256" key="14">
    <source>
        <dbReference type="ARBA" id="ARBA00055042"/>
    </source>
</evidence>
<evidence type="ECO:0000256" key="2">
    <source>
        <dbReference type="ARBA" id="ARBA00004990"/>
    </source>
</evidence>
<evidence type="ECO:0000313" key="15">
    <source>
        <dbReference type="EMBL" id="KAK5579115.1"/>
    </source>
</evidence>
<evidence type="ECO:0000313" key="16">
    <source>
        <dbReference type="Proteomes" id="UP001344447"/>
    </source>
</evidence>
<evidence type="ECO:0000256" key="7">
    <source>
        <dbReference type="ARBA" id="ARBA00022598"/>
    </source>
</evidence>
<evidence type="ECO:0000256" key="12">
    <source>
        <dbReference type="ARBA" id="ARBA00032806"/>
    </source>
</evidence>
<organism evidence="15 16">
    <name type="scientific">Dictyostelium firmibasis</name>
    <dbReference type="NCBI Taxonomy" id="79012"/>
    <lineage>
        <taxon>Eukaryota</taxon>
        <taxon>Amoebozoa</taxon>
        <taxon>Evosea</taxon>
        <taxon>Eumycetozoa</taxon>
        <taxon>Dictyostelia</taxon>
        <taxon>Dictyosteliales</taxon>
        <taxon>Dictyosteliaceae</taxon>
        <taxon>Dictyostelium</taxon>
    </lineage>
</organism>
<comment type="pathway">
    <text evidence="2">Cofactor biosynthesis; (R)-pantothenate biosynthesis; (R)-pantothenate from (R)-pantoate and beta-alanine: step 1/1.</text>
</comment>
<evidence type="ECO:0000256" key="9">
    <source>
        <dbReference type="ARBA" id="ARBA00022741"/>
    </source>
</evidence>
<dbReference type="EMBL" id="JAVFKY010000003">
    <property type="protein sequence ID" value="KAK5579115.1"/>
    <property type="molecule type" value="Genomic_DNA"/>
</dbReference>
<name>A0AAN7U0X0_9MYCE</name>
<evidence type="ECO:0000256" key="4">
    <source>
        <dbReference type="ARBA" id="ARBA00012219"/>
    </source>
</evidence>
<keyword evidence="8" id="KW-0566">Pantothenate biosynthesis</keyword>
<dbReference type="InterPro" id="IPR014729">
    <property type="entry name" value="Rossmann-like_a/b/a_fold"/>
</dbReference>
<dbReference type="SUPFAM" id="SSF52374">
    <property type="entry name" value="Nucleotidylyl transferase"/>
    <property type="match status" value="1"/>
</dbReference>
<dbReference type="NCBIfam" id="TIGR00125">
    <property type="entry name" value="cyt_tran_rel"/>
    <property type="match status" value="1"/>
</dbReference>
<keyword evidence="7" id="KW-0436">Ligase</keyword>
<dbReference type="AlphaFoldDB" id="A0AAN7U0X0"/>
<dbReference type="FunFam" id="3.40.50.620:FF:000114">
    <property type="entry name" value="Pantothenate synthetase"/>
    <property type="match status" value="1"/>
</dbReference>
<dbReference type="PANTHER" id="PTHR21299:SF1">
    <property type="entry name" value="PANTOATE--BETA-ALANINE LIGASE"/>
    <property type="match status" value="1"/>
</dbReference>
<evidence type="ECO:0000256" key="3">
    <source>
        <dbReference type="ARBA" id="ARBA00009256"/>
    </source>
</evidence>
<comment type="caution">
    <text evidence="15">The sequence shown here is derived from an EMBL/GenBank/DDBJ whole genome shotgun (WGS) entry which is preliminary data.</text>
</comment>
<gene>
    <name evidence="15" type="ORF">RB653_008794</name>
</gene>
<dbReference type="Gene3D" id="3.30.1300.10">
    <property type="entry name" value="Pantoate-beta-alanine ligase, C-terminal domain"/>
    <property type="match status" value="1"/>
</dbReference>
<comment type="similarity">
    <text evidence="3">Belongs to the pantothenate synthetase family.</text>
</comment>
<dbReference type="GO" id="GO:0005737">
    <property type="term" value="C:cytoplasm"/>
    <property type="evidence" value="ECO:0007669"/>
    <property type="project" value="UniProtKB-SubCell"/>
</dbReference>
<evidence type="ECO:0000256" key="1">
    <source>
        <dbReference type="ARBA" id="ARBA00004496"/>
    </source>
</evidence>
<dbReference type="Pfam" id="PF02569">
    <property type="entry name" value="Pantoate_ligase"/>
    <property type="match status" value="1"/>
</dbReference>
<dbReference type="InterPro" id="IPR042176">
    <property type="entry name" value="Pantoate_ligase_C"/>
</dbReference>
<dbReference type="GO" id="GO:0015940">
    <property type="term" value="P:pantothenate biosynthetic process"/>
    <property type="evidence" value="ECO:0007669"/>
    <property type="project" value="UniProtKB-KW"/>
</dbReference>
<dbReference type="Proteomes" id="UP001344447">
    <property type="component" value="Unassembled WGS sequence"/>
</dbReference>
<dbReference type="GO" id="GO:0005524">
    <property type="term" value="F:ATP binding"/>
    <property type="evidence" value="ECO:0007669"/>
    <property type="project" value="UniProtKB-KW"/>
</dbReference>
<comment type="subcellular location">
    <subcellularLocation>
        <location evidence="1">Cytoplasm</location>
    </subcellularLocation>
</comment>
<protein>
    <recommendedName>
        <fullName evidence="5">Pantoate--beta-alanine ligase</fullName>
        <ecNumber evidence="4">6.3.2.1</ecNumber>
    </recommendedName>
    <alternativeName>
        <fullName evidence="12">Pantoate-activating enzyme</fullName>
    </alternativeName>
    <alternativeName>
        <fullName evidence="11">Pantothenate synthetase</fullName>
    </alternativeName>
</protein>
<evidence type="ECO:0000256" key="11">
    <source>
        <dbReference type="ARBA" id="ARBA00029902"/>
    </source>
</evidence>
<comment type="catalytic activity">
    <reaction evidence="13">
        <text>(R)-pantoate + beta-alanine + ATP = (R)-pantothenate + AMP + diphosphate + H(+)</text>
        <dbReference type="Rhea" id="RHEA:10912"/>
        <dbReference type="ChEBI" id="CHEBI:15378"/>
        <dbReference type="ChEBI" id="CHEBI:15980"/>
        <dbReference type="ChEBI" id="CHEBI:29032"/>
        <dbReference type="ChEBI" id="CHEBI:30616"/>
        <dbReference type="ChEBI" id="CHEBI:33019"/>
        <dbReference type="ChEBI" id="CHEBI:57966"/>
        <dbReference type="ChEBI" id="CHEBI:456215"/>
        <dbReference type="EC" id="6.3.2.1"/>
    </reaction>
</comment>
<keyword evidence="10" id="KW-0067">ATP-binding</keyword>
<accession>A0AAN7U0X0</accession>
<dbReference type="PANTHER" id="PTHR21299">
    <property type="entry name" value="CYTIDYLATE KINASE/PANTOATE-BETA-ALANINE LIGASE"/>
    <property type="match status" value="1"/>
</dbReference>
<reference evidence="15 16" key="1">
    <citation type="submission" date="2023-11" db="EMBL/GenBank/DDBJ databases">
        <title>Dfirmibasis_genome.</title>
        <authorList>
            <person name="Edelbroek B."/>
            <person name="Kjellin J."/>
            <person name="Jerlstrom-Hultqvist J."/>
            <person name="Soderbom F."/>
        </authorList>
    </citation>
    <scope>NUCLEOTIDE SEQUENCE [LARGE SCALE GENOMIC DNA]</scope>
    <source>
        <strain evidence="15 16">TNS-C-14</strain>
    </source>
</reference>
<evidence type="ECO:0000256" key="8">
    <source>
        <dbReference type="ARBA" id="ARBA00022655"/>
    </source>
</evidence>
<dbReference type="NCBIfam" id="TIGR00018">
    <property type="entry name" value="panC"/>
    <property type="match status" value="1"/>
</dbReference>
<keyword evidence="9" id="KW-0547">Nucleotide-binding</keyword>
<keyword evidence="6" id="KW-0963">Cytoplasm</keyword>
<evidence type="ECO:0000256" key="5">
    <source>
        <dbReference type="ARBA" id="ARBA00015647"/>
    </source>
</evidence>
<evidence type="ECO:0000256" key="6">
    <source>
        <dbReference type="ARBA" id="ARBA00022490"/>
    </source>
</evidence>
<sequence>MKQLITCKDIKSIKEEIHKKKIEISKCKNKEYYDIKVGFVPTMGYLHSGHISLVERAKQENDIVVVSIFVNPTQFNANEDLSTYPTDIENDSKLLKQAETDFLFLPTPDIMYPKDSGYSTYVTVETMNEVLEGKSRPGHFRGVATIVTKLLLITTPTNLYIGQKDAMQCICIKRLVEDLNIDTNVIVCNTIREENGLAKSSRNSYLSNDEQIQASLIYKILETFKNNINTFSNRLNFINELTKQLEQNPLFKVEYISIASNINGLEIIDQFPPPKNSNLSIALFFNGEKRKTRLIDIIIL</sequence>
<proteinExistence type="inferred from homology"/>
<keyword evidence="16" id="KW-1185">Reference proteome</keyword>
<dbReference type="GO" id="GO:0004592">
    <property type="term" value="F:pantoate-beta-alanine ligase activity"/>
    <property type="evidence" value="ECO:0007669"/>
    <property type="project" value="UniProtKB-EC"/>
</dbReference>
<dbReference type="HAMAP" id="MF_00158">
    <property type="entry name" value="PanC"/>
    <property type="match status" value="1"/>
</dbReference>
<dbReference type="EC" id="6.3.2.1" evidence="4"/>